<dbReference type="FunFam" id="3.90.550.10:FF:000029">
    <property type="entry name" value="Polypeptide N-acetylgalactosaminyltransferase"/>
    <property type="match status" value="1"/>
</dbReference>
<comment type="pathway">
    <text evidence="10">Protein modification; protein glycosylation.</text>
</comment>
<keyword evidence="10" id="KW-0430">Lectin</keyword>
<dbReference type="Proteomes" id="UP000050795">
    <property type="component" value="Unassembled WGS sequence"/>
</dbReference>
<dbReference type="InterPro" id="IPR035992">
    <property type="entry name" value="Ricin_B-like_lectins"/>
</dbReference>
<evidence type="ECO:0000256" key="4">
    <source>
        <dbReference type="ARBA" id="ARBA00022968"/>
    </source>
</evidence>
<evidence type="ECO:0000256" key="8">
    <source>
        <dbReference type="ARBA" id="ARBA00023180"/>
    </source>
</evidence>
<keyword evidence="4" id="KW-0735">Signal-anchor</keyword>
<dbReference type="Pfam" id="PF00535">
    <property type="entry name" value="Glycos_transf_2"/>
    <property type="match status" value="1"/>
</dbReference>
<dbReference type="GO" id="GO:0004653">
    <property type="term" value="F:polypeptide N-acetylgalactosaminyltransferase activity"/>
    <property type="evidence" value="ECO:0007669"/>
    <property type="project" value="TreeGrafter"/>
</dbReference>
<keyword evidence="10" id="KW-0808">Transferase</keyword>
<evidence type="ECO:0000256" key="9">
    <source>
        <dbReference type="ARBA" id="ARBA00037847"/>
    </source>
</evidence>
<dbReference type="EC" id="2.4.1.-" evidence="10"/>
<organism evidence="12 13">
    <name type="scientific">Trichobilharzia regenti</name>
    <name type="common">Nasal bird schistosome</name>
    <dbReference type="NCBI Taxonomy" id="157069"/>
    <lineage>
        <taxon>Eukaryota</taxon>
        <taxon>Metazoa</taxon>
        <taxon>Spiralia</taxon>
        <taxon>Lophotrochozoa</taxon>
        <taxon>Platyhelminthes</taxon>
        <taxon>Trematoda</taxon>
        <taxon>Digenea</taxon>
        <taxon>Strigeidida</taxon>
        <taxon>Schistosomatoidea</taxon>
        <taxon>Schistosomatidae</taxon>
        <taxon>Trichobilharzia</taxon>
    </lineage>
</organism>
<dbReference type="Gene3D" id="2.80.10.50">
    <property type="match status" value="1"/>
</dbReference>
<evidence type="ECO:0000256" key="10">
    <source>
        <dbReference type="RuleBase" id="RU361242"/>
    </source>
</evidence>
<keyword evidence="8" id="KW-0325">Glycoprotein</keyword>
<keyword evidence="7 10" id="KW-1015">Disulfide bond</keyword>
<keyword evidence="6" id="KW-0472">Membrane</keyword>
<keyword evidence="5" id="KW-1133">Transmembrane helix</keyword>
<comment type="cofactor">
    <cofactor evidence="10">
        <name>Mn(2+)</name>
        <dbReference type="ChEBI" id="CHEBI:29035"/>
    </cofactor>
</comment>
<dbReference type="GO" id="GO:0030246">
    <property type="term" value="F:carbohydrate binding"/>
    <property type="evidence" value="ECO:0007669"/>
    <property type="project" value="UniProtKB-KW"/>
</dbReference>
<evidence type="ECO:0000313" key="13">
    <source>
        <dbReference type="WBParaSite" id="TREG1_12870.4"/>
    </source>
</evidence>
<evidence type="ECO:0000256" key="1">
    <source>
        <dbReference type="ARBA" id="ARBA00004606"/>
    </source>
</evidence>
<feature type="domain" description="Glycosyltransferase 2-like" evidence="11">
    <location>
        <begin position="136"/>
        <end position="321"/>
    </location>
</feature>
<dbReference type="PANTHER" id="PTHR11675">
    <property type="entry name" value="N-ACETYLGALACTOSAMINYLTRANSFERASE"/>
    <property type="match status" value="1"/>
</dbReference>
<dbReference type="Gene3D" id="3.90.550.10">
    <property type="entry name" value="Spore Coat Polysaccharide Biosynthesis Protein SpsA, Chain A"/>
    <property type="match status" value="1"/>
</dbReference>
<comment type="subcellular location">
    <subcellularLocation>
        <location evidence="9">Endomembrane system</location>
        <topology evidence="9">Single-pass membrane protein</topology>
    </subcellularLocation>
    <subcellularLocation>
        <location evidence="10">Golgi apparatus membrane</location>
        <topology evidence="10">Single-pass type II membrane protein</topology>
    </subcellularLocation>
    <subcellularLocation>
        <location evidence="1">Membrane</location>
        <topology evidence="1">Single-pass type II membrane protein</topology>
    </subcellularLocation>
</comment>
<evidence type="ECO:0000256" key="6">
    <source>
        <dbReference type="ARBA" id="ARBA00023136"/>
    </source>
</evidence>
<dbReference type="AlphaFoldDB" id="A0AA85IX74"/>
<protein>
    <recommendedName>
        <fullName evidence="10">Polypeptide N-acetylgalactosaminyltransferase</fullName>
        <ecNumber evidence="10">2.4.1.-</ecNumber>
    </recommendedName>
    <alternativeName>
        <fullName evidence="10">Protein-UDP acetylgalactosaminyltransferase</fullName>
    </alternativeName>
</protein>
<accession>A0AA85IX74</accession>
<keyword evidence="10" id="KW-0464">Manganese</keyword>
<evidence type="ECO:0000256" key="3">
    <source>
        <dbReference type="ARBA" id="ARBA00022692"/>
    </source>
</evidence>
<keyword evidence="10" id="KW-0328">Glycosyltransferase</keyword>
<keyword evidence="10" id="KW-0333">Golgi apparatus</keyword>
<evidence type="ECO:0000256" key="5">
    <source>
        <dbReference type="ARBA" id="ARBA00022989"/>
    </source>
</evidence>
<evidence type="ECO:0000256" key="2">
    <source>
        <dbReference type="ARBA" id="ARBA00005680"/>
    </source>
</evidence>
<dbReference type="GO" id="GO:0006493">
    <property type="term" value="P:protein O-linked glycosylation"/>
    <property type="evidence" value="ECO:0007669"/>
    <property type="project" value="TreeGrafter"/>
</dbReference>
<evidence type="ECO:0000259" key="11">
    <source>
        <dbReference type="Pfam" id="PF00535"/>
    </source>
</evidence>
<name>A0AA85IX74_TRIRE</name>
<evidence type="ECO:0000256" key="7">
    <source>
        <dbReference type="ARBA" id="ARBA00023157"/>
    </source>
</evidence>
<dbReference type="InterPro" id="IPR045885">
    <property type="entry name" value="GalNAc-T"/>
</dbReference>
<dbReference type="InterPro" id="IPR001173">
    <property type="entry name" value="Glyco_trans_2-like"/>
</dbReference>
<proteinExistence type="inferred from homology"/>
<comment type="similarity">
    <text evidence="2 10">Belongs to the glycosyltransferase 2 family. GalNAc-T subfamily.</text>
</comment>
<dbReference type="SUPFAM" id="SSF53448">
    <property type="entry name" value="Nucleotide-diphospho-sugar transferases"/>
    <property type="match status" value="1"/>
</dbReference>
<dbReference type="PANTHER" id="PTHR11675:SF134">
    <property type="entry name" value="N-ACETYLGALACTOSAMINYLTRANSFERASE 4-RELATED"/>
    <property type="match status" value="1"/>
</dbReference>
<reference evidence="13" key="2">
    <citation type="submission" date="2023-11" db="UniProtKB">
        <authorList>
            <consortium name="WormBaseParasite"/>
        </authorList>
    </citation>
    <scope>IDENTIFICATION</scope>
</reference>
<reference evidence="12" key="1">
    <citation type="submission" date="2022-06" db="EMBL/GenBank/DDBJ databases">
        <authorList>
            <person name="Berger JAMES D."/>
            <person name="Berger JAMES D."/>
        </authorList>
    </citation>
    <scope>NUCLEOTIDE SEQUENCE [LARGE SCALE GENOMIC DNA]</scope>
</reference>
<dbReference type="WBParaSite" id="TREG1_12870.4">
    <property type="protein sequence ID" value="TREG1_12870.4"/>
    <property type="gene ID" value="TREG1_12870"/>
</dbReference>
<keyword evidence="12" id="KW-1185">Reference proteome</keyword>
<dbReference type="SUPFAM" id="SSF50370">
    <property type="entry name" value="Ricin B-like lectins"/>
    <property type="match status" value="1"/>
</dbReference>
<dbReference type="GO" id="GO:0000139">
    <property type="term" value="C:Golgi membrane"/>
    <property type="evidence" value="ECO:0007669"/>
    <property type="project" value="UniProtKB-SubCell"/>
</dbReference>
<keyword evidence="3" id="KW-0812">Transmembrane</keyword>
<sequence>MRLHPLRLVRSSLLCFLILFCLVGLYHKFAGNHLSKSENQNANELLSLNKQYKLAERIDWENYTFSAIERSRRGPGENGMAVRLSSEEKEMSVRTQNKNGFSIYVSQKIKVDRSIKDIRHPKCIGTLYSSVLPQASVIIPVFNEHWETLLRTISSVRNRAPSSLLKEIILVDDGSSREYLKDKLDNFLASAYPDGKVRAIHLKKREGLIRAKLAGAKEATGDVLIFLDSHCEASTNWLPPLLDPIAENYRTVVCPFIDVIDADNFEYRAQDEGARGAFDWELYYKRLPRLPEDRNHPEKPFDSPVMAGGLFAISAKWFWELGGYDPGLVIWGGEQYELSFKIWMCGGRMIDAPCSRIGHIYRKYQTDFPKADLGNFVTRNHKRVAEVWMDEYKEYVYRRQPYYRNVDTGDLSAQHELRKRLQCKSFKWFITEIAFDLIKKYPLIEPVPLAVGEIRSVADPSLCLDALGATENVPVRLRPCIKDRRGSNGVQNFAYNYHEDIRIMNKLVQILSFDVLI</sequence>
<dbReference type="CDD" id="cd02510">
    <property type="entry name" value="pp-GalNAc-T"/>
    <property type="match status" value="1"/>
</dbReference>
<evidence type="ECO:0000313" key="12">
    <source>
        <dbReference type="Proteomes" id="UP000050795"/>
    </source>
</evidence>
<dbReference type="InterPro" id="IPR029044">
    <property type="entry name" value="Nucleotide-diphossugar_trans"/>
</dbReference>